<dbReference type="PANTHER" id="PTHR21240">
    <property type="entry name" value="2-AMINO-3-CARBOXYLMUCONATE-6-SEMIALDEHYDE DECARBOXYLASE"/>
    <property type="match status" value="1"/>
</dbReference>
<keyword evidence="3" id="KW-0378">Hydrolase</keyword>
<dbReference type="SUPFAM" id="SSF51556">
    <property type="entry name" value="Metallo-dependent hydrolases"/>
    <property type="match status" value="1"/>
</dbReference>
<dbReference type="Gene3D" id="3.20.20.140">
    <property type="entry name" value="Metal-dependent hydrolases"/>
    <property type="match status" value="1"/>
</dbReference>
<sequence>MKIIDSHLHFCPGYPHFDEIAIEAGHINNEEHLRECFQKYNIVGGIVMGNRGVHPDNHTYPDFLRYCVGVEARKLTPEKIQKTCDLVEENLKRNTCVGIKLYPGYDSIYVTDERFEPIYDLAKAYKKPVAIHTGQTAGSKAFIKYSHPLTLDEAAVRHPDVQFVMCHFGNPWLMDAAAVVEKNENVAADLSGLLEGKFDIPEFLEEQSGYISTLKTWLAYIRDYDKLMFGTDWPLANYEDYIEITKRLIPEKYWETVFYQAAERIYHCNF</sequence>
<dbReference type="InterPro" id="IPR032465">
    <property type="entry name" value="ACMSD"/>
</dbReference>
<keyword evidence="4" id="KW-1185">Reference proteome</keyword>
<organism evidence="3 4">
    <name type="scientific">Clostridium fessum</name>
    <dbReference type="NCBI Taxonomy" id="2126740"/>
    <lineage>
        <taxon>Bacteria</taxon>
        <taxon>Bacillati</taxon>
        <taxon>Bacillota</taxon>
        <taxon>Clostridia</taxon>
        <taxon>Eubacteriales</taxon>
        <taxon>Clostridiaceae</taxon>
        <taxon>Clostridium</taxon>
    </lineage>
</organism>
<dbReference type="GO" id="GO:0016831">
    <property type="term" value="F:carboxy-lyase activity"/>
    <property type="evidence" value="ECO:0007669"/>
    <property type="project" value="InterPro"/>
</dbReference>
<gene>
    <name evidence="3" type="ORF">C7U56_07895</name>
</gene>
<dbReference type="GeneID" id="79839274"/>
<dbReference type="AlphaFoldDB" id="A0A2T3FS19"/>
<comment type="caution">
    <text evidence="3">The sequence shown here is derived from an EMBL/GenBank/DDBJ whole genome shotgun (WGS) entry which is preliminary data.</text>
</comment>
<dbReference type="CDD" id="cd01292">
    <property type="entry name" value="metallo-dependent_hydrolases"/>
    <property type="match status" value="1"/>
</dbReference>
<dbReference type="EMBL" id="PYLO01000002">
    <property type="protein sequence ID" value="PST38075.1"/>
    <property type="molecule type" value="Genomic_DNA"/>
</dbReference>
<protein>
    <submittedName>
        <fullName evidence="3">Amidohydrolase</fullName>
    </submittedName>
</protein>
<dbReference type="GO" id="GO:0005737">
    <property type="term" value="C:cytoplasm"/>
    <property type="evidence" value="ECO:0007669"/>
    <property type="project" value="TreeGrafter"/>
</dbReference>
<dbReference type="GO" id="GO:0019748">
    <property type="term" value="P:secondary metabolic process"/>
    <property type="evidence" value="ECO:0007669"/>
    <property type="project" value="TreeGrafter"/>
</dbReference>
<reference evidence="3 4" key="1">
    <citation type="submission" date="2018-03" db="EMBL/GenBank/DDBJ databases">
        <title>Lachnoclostridium SNUG30386 gen.nov., sp.nov., isolated from human faeces.</title>
        <authorList>
            <person name="Seo B."/>
            <person name="Jeon K."/>
            <person name="Ko G."/>
        </authorList>
    </citation>
    <scope>NUCLEOTIDE SEQUENCE [LARGE SCALE GENOMIC DNA]</scope>
    <source>
        <strain evidence="3 4">SNUG30386</strain>
    </source>
</reference>
<dbReference type="Pfam" id="PF04909">
    <property type="entry name" value="Amidohydro_2"/>
    <property type="match status" value="1"/>
</dbReference>
<dbReference type="InterPro" id="IPR006680">
    <property type="entry name" value="Amidohydro-rel"/>
</dbReference>
<proteinExistence type="predicted"/>
<evidence type="ECO:0000313" key="3">
    <source>
        <dbReference type="EMBL" id="PST38075.1"/>
    </source>
</evidence>
<dbReference type="RefSeq" id="WP_022359467.1">
    <property type="nucleotide sequence ID" value="NZ_DBFBUD010000052.1"/>
</dbReference>
<dbReference type="Proteomes" id="UP000241048">
    <property type="component" value="Unassembled WGS sequence"/>
</dbReference>
<dbReference type="InterPro" id="IPR032466">
    <property type="entry name" value="Metal_Hydrolase"/>
</dbReference>
<accession>A0A2T3FS19</accession>
<dbReference type="PANTHER" id="PTHR21240:SF28">
    <property type="entry name" value="ISO-OROTATE DECARBOXYLASE (EUROFUNG)"/>
    <property type="match status" value="1"/>
</dbReference>
<dbReference type="GO" id="GO:0016787">
    <property type="term" value="F:hydrolase activity"/>
    <property type="evidence" value="ECO:0007669"/>
    <property type="project" value="UniProtKB-KW"/>
</dbReference>
<name>A0A2T3FS19_9CLOT</name>
<evidence type="ECO:0000259" key="2">
    <source>
        <dbReference type="Pfam" id="PF04909"/>
    </source>
</evidence>
<evidence type="ECO:0000256" key="1">
    <source>
        <dbReference type="ARBA" id="ARBA00023239"/>
    </source>
</evidence>
<keyword evidence="1" id="KW-0456">Lyase</keyword>
<evidence type="ECO:0000313" key="4">
    <source>
        <dbReference type="Proteomes" id="UP000241048"/>
    </source>
</evidence>
<feature type="domain" description="Amidohydrolase-related" evidence="2">
    <location>
        <begin position="81"/>
        <end position="266"/>
    </location>
</feature>